<comment type="caution">
    <text evidence="9">The sequence shown here is derived from an EMBL/GenBank/DDBJ whole genome shotgun (WGS) entry which is preliminary data.</text>
</comment>
<comment type="function">
    <text evidence="5">As part of the exocyst, may play a role in regulated exocytosis of insulin granules.</text>
</comment>
<accession>A0AAV7KYF2</accession>
<evidence type="ECO:0000256" key="3">
    <source>
        <dbReference type="ARBA" id="ARBA00022483"/>
    </source>
</evidence>
<dbReference type="AlphaFoldDB" id="A0AAV7KYF2"/>
<dbReference type="InterPro" id="IPR042532">
    <property type="entry name" value="EXOC3/Sec6_C"/>
</dbReference>
<feature type="region of interest" description="Disordered" evidence="8">
    <location>
        <begin position="1"/>
        <end position="30"/>
    </location>
</feature>
<reference evidence="9" key="1">
    <citation type="journal article" date="2022" name="bioRxiv">
        <title>Sequencing and chromosome-scale assembly of the giantPleurodeles waltlgenome.</title>
        <authorList>
            <person name="Brown T."/>
            <person name="Elewa A."/>
            <person name="Iarovenko S."/>
            <person name="Subramanian E."/>
            <person name="Araus A.J."/>
            <person name="Petzold A."/>
            <person name="Susuki M."/>
            <person name="Suzuki K.-i.T."/>
            <person name="Hayashi T."/>
            <person name="Toyoda A."/>
            <person name="Oliveira C."/>
            <person name="Osipova E."/>
            <person name="Leigh N.D."/>
            <person name="Simon A."/>
            <person name="Yun M.H."/>
        </authorList>
    </citation>
    <scope>NUCLEOTIDE SEQUENCE</scope>
    <source>
        <strain evidence="9">20211129_DDA</strain>
        <tissue evidence="9">Liver</tissue>
    </source>
</reference>
<dbReference type="Gene3D" id="1.10.357.70">
    <property type="entry name" value="Exocyst complex component Sec6, C-terminal domain"/>
    <property type="match status" value="1"/>
</dbReference>
<keyword evidence="4" id="KW-0968">Cytoplasmic vesicle</keyword>
<evidence type="ECO:0000256" key="4">
    <source>
        <dbReference type="ARBA" id="ARBA00023329"/>
    </source>
</evidence>
<dbReference type="Pfam" id="PF06046">
    <property type="entry name" value="Sec6"/>
    <property type="match status" value="1"/>
</dbReference>
<organism evidence="9 10">
    <name type="scientific">Pleurodeles waltl</name>
    <name type="common">Iberian ribbed newt</name>
    <dbReference type="NCBI Taxonomy" id="8319"/>
    <lineage>
        <taxon>Eukaryota</taxon>
        <taxon>Metazoa</taxon>
        <taxon>Chordata</taxon>
        <taxon>Craniata</taxon>
        <taxon>Vertebrata</taxon>
        <taxon>Euteleostomi</taxon>
        <taxon>Amphibia</taxon>
        <taxon>Batrachia</taxon>
        <taxon>Caudata</taxon>
        <taxon>Salamandroidea</taxon>
        <taxon>Salamandridae</taxon>
        <taxon>Pleurodelinae</taxon>
        <taxon>Pleurodeles</taxon>
    </lineage>
</organism>
<gene>
    <name evidence="9" type="ORF">NDU88_002253</name>
</gene>
<dbReference type="Proteomes" id="UP001066276">
    <property type="component" value="Chromosome 12"/>
</dbReference>
<dbReference type="PANTHER" id="PTHR21292">
    <property type="entry name" value="EXOCYST COMPLEX COMPONENT SEC6-RELATED"/>
    <property type="match status" value="1"/>
</dbReference>
<name>A0AAV7KYF2_PLEWA</name>
<dbReference type="EMBL" id="JANPWB010000016">
    <property type="protein sequence ID" value="KAJ1082083.1"/>
    <property type="molecule type" value="Genomic_DNA"/>
</dbReference>
<dbReference type="GO" id="GO:0000149">
    <property type="term" value="F:SNARE binding"/>
    <property type="evidence" value="ECO:0007669"/>
    <property type="project" value="TreeGrafter"/>
</dbReference>
<keyword evidence="3" id="KW-0268">Exocytosis</keyword>
<evidence type="ECO:0000313" key="10">
    <source>
        <dbReference type="Proteomes" id="UP001066276"/>
    </source>
</evidence>
<dbReference type="FunFam" id="1.10.357.50:FF:000009">
    <property type="entry name" value="Exocyst complex component 3-like 1"/>
    <property type="match status" value="1"/>
</dbReference>
<comment type="subcellular location">
    <subcellularLocation>
        <location evidence="1">Cytoplasmic vesicle</location>
        <location evidence="1">Secretory vesicle</location>
    </subcellularLocation>
</comment>
<evidence type="ECO:0000313" key="9">
    <source>
        <dbReference type="EMBL" id="KAJ1082083.1"/>
    </source>
</evidence>
<keyword evidence="10" id="KW-1185">Reference proteome</keyword>
<evidence type="ECO:0000256" key="8">
    <source>
        <dbReference type="SAM" id="MobiDB-lite"/>
    </source>
</evidence>
<dbReference type="InterPro" id="IPR010326">
    <property type="entry name" value="EXOC3/Sec6"/>
</dbReference>
<dbReference type="GO" id="GO:0030133">
    <property type="term" value="C:transport vesicle"/>
    <property type="evidence" value="ECO:0007669"/>
    <property type="project" value="UniProtKB-SubCell"/>
</dbReference>
<evidence type="ECO:0000256" key="7">
    <source>
        <dbReference type="ARBA" id="ARBA00070834"/>
    </source>
</evidence>
<protein>
    <recommendedName>
        <fullName evidence="7">Exocyst complex component 3-like protein</fullName>
    </recommendedName>
</protein>
<evidence type="ECO:0000256" key="5">
    <source>
        <dbReference type="ARBA" id="ARBA00057986"/>
    </source>
</evidence>
<sequence>MSAEGSPGGGPAEEGSRGDGSAGEEWPELEKAEKLARGAALKWASGMFYRPDQLEGLSHYRKREVQRNNSIQSRLKSVIQSYLEGVGMGVKQLHSALEDVRSAREALAEVRQEWDPKAECLIKLESLREVVSKHAQLSAVVCKLPHVFSLPEAIAETHRLIDGRHLLESHTKLMELECWRDDILRQITRACGGTLSAQDQNVVLSYFAGVQELSEELAQELWDVVVCGTTLVRKDPTLFVSAVRIIEREEKIDSSLLEGSSQHRFLPPGRPKAWRQAFFRVTQESIAARFRATQLDIRGHGLARHLAALQNNILDELNVVTHLMVQCCPPHYHIVDECVAMYHKNLVGHLQQILTWELEKSETFAVLNWTLNVYPSEEMMRHPDLYSEVDISTLGPLLAPEVIEQLQRRYVQQVKADMVEWMQKTLEVEFSDWFRDEEPELDHEGFYQSTLPVIILQILDENVRVAAMISDSLRQKMVFMAVQEFDSFLSRLKDALVEYEKEHDQDASTSKYYVPYLLTTINNCLQLSSSISFLEQDETAASGFWKSLPSLHSALDRTQKKACRLLVDDLMIELQPFFVHLPSRNWLSGIQIIDNVCGVTERYCRHFSRARNPACKFLLSECERMVVIEYIRGFMQKRLQCKNPAERVQAADHMSQEAQQLEELFSRLGLPQTEQCVSVILGIQELLRLQDPNLLSLEVSGFTAKYPDISDDHISALLEFRGDVSRDVRNLVLEMMQQNPRSPPGNYQPIFTHILVPAPLLSSCLRSGKCA</sequence>
<dbReference type="GO" id="GO:0006887">
    <property type="term" value="P:exocytosis"/>
    <property type="evidence" value="ECO:0007669"/>
    <property type="project" value="UniProtKB-KW"/>
</dbReference>
<evidence type="ECO:0000256" key="6">
    <source>
        <dbReference type="ARBA" id="ARBA00065845"/>
    </source>
</evidence>
<comment type="subunit">
    <text evidence="6">Interacts with EXOC2, EXOC4 and EXOC5; may be part of the exocyst.</text>
</comment>
<dbReference type="GO" id="GO:0051601">
    <property type="term" value="P:exocyst localization"/>
    <property type="evidence" value="ECO:0007669"/>
    <property type="project" value="TreeGrafter"/>
</dbReference>
<evidence type="ECO:0000256" key="1">
    <source>
        <dbReference type="ARBA" id="ARBA00004398"/>
    </source>
</evidence>
<dbReference type="Gene3D" id="1.10.357.50">
    <property type="match status" value="1"/>
</dbReference>
<feature type="compositionally biased region" description="Gly residues" evidence="8">
    <location>
        <begin position="1"/>
        <end position="12"/>
    </location>
</feature>
<dbReference type="FunFam" id="1.10.357.70:FF:000001">
    <property type="entry name" value="Exocyst complex component 3"/>
    <property type="match status" value="1"/>
</dbReference>
<dbReference type="PANTHER" id="PTHR21292:SF12">
    <property type="entry name" value="EXOCYST COMPLEX COMPONENT 3-LIKE PROTEIN"/>
    <property type="match status" value="1"/>
</dbReference>
<proteinExistence type="inferred from homology"/>
<comment type="similarity">
    <text evidence="2">Belongs to the SEC6 family.</text>
</comment>
<dbReference type="GO" id="GO:0000145">
    <property type="term" value="C:exocyst"/>
    <property type="evidence" value="ECO:0007669"/>
    <property type="project" value="InterPro"/>
</dbReference>
<evidence type="ECO:0000256" key="2">
    <source>
        <dbReference type="ARBA" id="ARBA00009447"/>
    </source>
</evidence>